<name>A0A3M7STK2_BRAPC</name>
<keyword evidence="3" id="KW-1185">Reference proteome</keyword>
<dbReference type="SUPFAM" id="SSF49899">
    <property type="entry name" value="Concanavalin A-like lectins/glucanases"/>
    <property type="match status" value="1"/>
</dbReference>
<gene>
    <name evidence="2" type="ORF">BpHYR1_053196</name>
</gene>
<comment type="caution">
    <text evidence="2">The sequence shown here is derived from an EMBL/GenBank/DDBJ whole genome shotgun (WGS) entry which is preliminary data.</text>
</comment>
<evidence type="ECO:0000313" key="3">
    <source>
        <dbReference type="Proteomes" id="UP000276133"/>
    </source>
</evidence>
<dbReference type="GO" id="GO:0016787">
    <property type="term" value="F:hydrolase activity"/>
    <property type="evidence" value="ECO:0007669"/>
    <property type="project" value="UniProtKB-KW"/>
</dbReference>
<evidence type="ECO:0000313" key="2">
    <source>
        <dbReference type="EMBL" id="RNA39022.1"/>
    </source>
</evidence>
<dbReference type="AlphaFoldDB" id="A0A3M7STK2"/>
<organism evidence="2 3">
    <name type="scientific">Brachionus plicatilis</name>
    <name type="common">Marine rotifer</name>
    <name type="synonym">Brachionus muelleri</name>
    <dbReference type="NCBI Taxonomy" id="10195"/>
    <lineage>
        <taxon>Eukaryota</taxon>
        <taxon>Metazoa</taxon>
        <taxon>Spiralia</taxon>
        <taxon>Gnathifera</taxon>
        <taxon>Rotifera</taxon>
        <taxon>Eurotatoria</taxon>
        <taxon>Monogononta</taxon>
        <taxon>Pseudotrocha</taxon>
        <taxon>Ploima</taxon>
        <taxon>Brachionidae</taxon>
        <taxon>Brachionus</taxon>
    </lineage>
</organism>
<reference evidence="2 3" key="1">
    <citation type="journal article" date="2018" name="Sci. Rep.">
        <title>Genomic signatures of local adaptation to the degree of environmental predictability in rotifers.</title>
        <authorList>
            <person name="Franch-Gras L."/>
            <person name="Hahn C."/>
            <person name="Garcia-Roger E.M."/>
            <person name="Carmona M.J."/>
            <person name="Serra M."/>
            <person name="Gomez A."/>
        </authorList>
    </citation>
    <scope>NUCLEOTIDE SEQUENCE [LARGE SCALE GENOMIC DNA]</scope>
    <source>
        <strain evidence="2">HYR1</strain>
    </source>
</reference>
<dbReference type="Pfam" id="PF13385">
    <property type="entry name" value="Laminin_G_3"/>
    <property type="match status" value="1"/>
</dbReference>
<proteinExistence type="predicted"/>
<dbReference type="Gene3D" id="2.60.120.200">
    <property type="match status" value="1"/>
</dbReference>
<accession>A0A3M7STK2</accession>
<dbReference type="InterPro" id="IPR013320">
    <property type="entry name" value="ConA-like_dom_sf"/>
</dbReference>
<sequence>MQLMVFRILCLLKIFIINDGHIFEKKKIEINETKNGITIKSLYLISKINTGLVNYWPIENGTTNDLINLKNMHSPFNAEFTEDRFGNPNSAITLNHGYMTVPGGIYFGSAFTILAWVKIKSYEKWQRFLDFGNEGNSDNILIKLSDSLNRVQFRIYNGESEYHQMNISTNMVLQLNRWYHLGFVQINGKMSIYVDGNREANSDTEVSNLSRIIERTNCYFGKSNFNNDPNGNFVYDEIKFFDKELIDEEIKRTLARQV</sequence>
<feature type="chain" id="PRO_5018174375" evidence="1">
    <location>
        <begin position="21"/>
        <end position="258"/>
    </location>
</feature>
<protein>
    <submittedName>
        <fullName evidence="2">Glycoside hydrolase</fullName>
    </submittedName>
</protein>
<evidence type="ECO:0000256" key="1">
    <source>
        <dbReference type="SAM" id="SignalP"/>
    </source>
</evidence>
<feature type="signal peptide" evidence="1">
    <location>
        <begin position="1"/>
        <end position="20"/>
    </location>
</feature>
<dbReference type="EMBL" id="REGN01000796">
    <property type="protein sequence ID" value="RNA39022.1"/>
    <property type="molecule type" value="Genomic_DNA"/>
</dbReference>
<dbReference type="Proteomes" id="UP000276133">
    <property type="component" value="Unassembled WGS sequence"/>
</dbReference>
<keyword evidence="1" id="KW-0732">Signal</keyword>
<keyword evidence="2" id="KW-0378">Hydrolase</keyword>
<dbReference type="OrthoDB" id="10204694at2759"/>